<dbReference type="AlphaFoldDB" id="A0A843VSW0"/>
<dbReference type="Pfam" id="PF03106">
    <property type="entry name" value="WRKY"/>
    <property type="match status" value="1"/>
</dbReference>
<evidence type="ECO:0000256" key="5">
    <source>
        <dbReference type="ARBA" id="ARBA00023242"/>
    </source>
</evidence>
<protein>
    <recommendedName>
        <fullName evidence="6">WRKY domain-containing protein</fullName>
    </recommendedName>
</protein>
<dbReference type="PANTHER" id="PTHR31221">
    <property type="entry name" value="WRKY TRANSCRIPTION FACTOR PROTEIN 1-RELATED"/>
    <property type="match status" value="1"/>
</dbReference>
<dbReference type="SMART" id="SM00774">
    <property type="entry name" value="WRKY"/>
    <property type="match status" value="1"/>
</dbReference>
<dbReference type="GO" id="GO:0005634">
    <property type="term" value="C:nucleus"/>
    <property type="evidence" value="ECO:0007669"/>
    <property type="project" value="UniProtKB-SubCell"/>
</dbReference>
<dbReference type="InterPro" id="IPR036576">
    <property type="entry name" value="WRKY_dom_sf"/>
</dbReference>
<dbReference type="EMBL" id="NMUH01002142">
    <property type="protein sequence ID" value="MQL98096.1"/>
    <property type="molecule type" value="Genomic_DNA"/>
</dbReference>
<accession>A0A843VSW0</accession>
<feature type="domain" description="WRKY" evidence="6">
    <location>
        <begin position="145"/>
        <end position="210"/>
    </location>
</feature>
<evidence type="ECO:0000256" key="2">
    <source>
        <dbReference type="ARBA" id="ARBA00023015"/>
    </source>
</evidence>
<comment type="caution">
    <text evidence="7">The sequence shown here is derived from an EMBL/GenBank/DDBJ whole genome shotgun (WGS) entry which is preliminary data.</text>
</comment>
<dbReference type="Proteomes" id="UP000652761">
    <property type="component" value="Unassembled WGS sequence"/>
</dbReference>
<keyword evidence="5" id="KW-0539">Nucleus</keyword>
<evidence type="ECO:0000313" key="8">
    <source>
        <dbReference type="Proteomes" id="UP000652761"/>
    </source>
</evidence>
<evidence type="ECO:0000256" key="4">
    <source>
        <dbReference type="ARBA" id="ARBA00023163"/>
    </source>
</evidence>
<proteinExistence type="predicted"/>
<name>A0A843VSW0_COLES</name>
<keyword evidence="2" id="KW-0805">Transcription regulation</keyword>
<evidence type="ECO:0000259" key="6">
    <source>
        <dbReference type="PROSITE" id="PS50811"/>
    </source>
</evidence>
<evidence type="ECO:0000313" key="7">
    <source>
        <dbReference type="EMBL" id="MQL98096.1"/>
    </source>
</evidence>
<dbReference type="SUPFAM" id="SSF118290">
    <property type="entry name" value="WRKY DNA-binding domain"/>
    <property type="match status" value="1"/>
</dbReference>
<dbReference type="FunFam" id="2.20.25.80:FF:000003">
    <property type="entry name" value="WRKY transcription factor 57"/>
    <property type="match status" value="1"/>
</dbReference>
<dbReference type="InterPro" id="IPR003657">
    <property type="entry name" value="WRKY_dom"/>
</dbReference>
<dbReference type="Gene3D" id="2.20.25.80">
    <property type="entry name" value="WRKY domain"/>
    <property type="match status" value="1"/>
</dbReference>
<evidence type="ECO:0000256" key="1">
    <source>
        <dbReference type="ARBA" id="ARBA00004123"/>
    </source>
</evidence>
<sequence>MEPPGETPPLQDYSQLLLPHLAPPLGSFQVDPAAALAGSQQYYHHHHHQPASPLSIDWKSLLFPGMPAEGLGEQTKPLQLHQHGGGSLVDAALMPGGLGTAPAPGAADGRGAETIRNRADKGKVAGGGRVIKKVNRPRFAFQTRSPDDVLDDGYRWRKYGQKTVKNSAHPRSYYRCVHHTCNVKKQVQRWSKDPGIVVTTYEGIHNHPCEKLMETLNPLLKQMQFLSQKPGPGLGPTGLSPRRHFWASSQVGVGAGPNGSDLGGLRWWTSRISSAASLLRGSSGTVA</sequence>
<reference evidence="7" key="1">
    <citation type="submission" date="2017-07" db="EMBL/GenBank/DDBJ databases">
        <title>Taro Niue Genome Assembly and Annotation.</title>
        <authorList>
            <person name="Atibalentja N."/>
            <person name="Keating K."/>
            <person name="Fields C.J."/>
        </authorList>
    </citation>
    <scope>NUCLEOTIDE SEQUENCE</scope>
    <source>
        <strain evidence="7">Niue_2</strain>
        <tissue evidence="7">Leaf</tissue>
    </source>
</reference>
<gene>
    <name evidence="7" type="ORF">Taro_030810</name>
</gene>
<evidence type="ECO:0000256" key="3">
    <source>
        <dbReference type="ARBA" id="ARBA00023125"/>
    </source>
</evidence>
<keyword evidence="8" id="KW-1185">Reference proteome</keyword>
<keyword evidence="3" id="KW-0238">DNA-binding</keyword>
<dbReference type="OrthoDB" id="1921377at2759"/>
<dbReference type="PANTHER" id="PTHR31221:SF111">
    <property type="entry name" value="WRKY TRANSCRIPTION FACTOR 43-RELATED"/>
    <property type="match status" value="1"/>
</dbReference>
<keyword evidence="4" id="KW-0804">Transcription</keyword>
<dbReference type="GO" id="GO:0003700">
    <property type="term" value="F:DNA-binding transcription factor activity"/>
    <property type="evidence" value="ECO:0007669"/>
    <property type="project" value="InterPro"/>
</dbReference>
<comment type="subcellular location">
    <subcellularLocation>
        <location evidence="1">Nucleus</location>
    </subcellularLocation>
</comment>
<dbReference type="InterPro" id="IPR044810">
    <property type="entry name" value="WRKY_plant"/>
</dbReference>
<dbReference type="PROSITE" id="PS50811">
    <property type="entry name" value="WRKY"/>
    <property type="match status" value="1"/>
</dbReference>
<organism evidence="7 8">
    <name type="scientific">Colocasia esculenta</name>
    <name type="common">Wild taro</name>
    <name type="synonym">Arum esculentum</name>
    <dbReference type="NCBI Taxonomy" id="4460"/>
    <lineage>
        <taxon>Eukaryota</taxon>
        <taxon>Viridiplantae</taxon>
        <taxon>Streptophyta</taxon>
        <taxon>Embryophyta</taxon>
        <taxon>Tracheophyta</taxon>
        <taxon>Spermatophyta</taxon>
        <taxon>Magnoliopsida</taxon>
        <taxon>Liliopsida</taxon>
        <taxon>Araceae</taxon>
        <taxon>Aroideae</taxon>
        <taxon>Colocasieae</taxon>
        <taxon>Colocasia</taxon>
    </lineage>
</organism>
<dbReference type="GO" id="GO:0043565">
    <property type="term" value="F:sequence-specific DNA binding"/>
    <property type="evidence" value="ECO:0007669"/>
    <property type="project" value="InterPro"/>
</dbReference>